<comment type="similarity">
    <text evidence="1">Belongs to the tryptophan dimethylallyltransferase family.</text>
</comment>
<sequence length="401" mass="45971">MTLHSECLSKASTGDGAKGSDIPTFGRSPAHCTSNNTLVYESESPPRSAFWNQEIGRGLQYLFERVSLPTAACHDFMDYFNHQIAPLLGPTPQEFKEQGMRPSTFFSDDHTPVELIWAVEADGKMSIRFAMEPLNCLNGTPSPSRVWMSALHNLCSWHRTRTWSLEWADICRETLIIDDSEVDERIQYPSHFFLGGDFSQDSMVGKLYFLPHFRATKTEVSQEDLVTECISRIGLTDPWSRVLSFMSTIPKNERPVPDMVAIDCMPSTQNRIKVYFRCDVTSLDEVIHIVRLGGALDNDPLIKEITDLIEELWGHFFPGLGRFEHITPSRPRKLAHGFLIYFEMKLGSNRMWPKVYFPVRQYCESDTFIANAISKFYAPYNDDFSKRYLHDLHNILWVSAS</sequence>
<evidence type="ECO:0000256" key="2">
    <source>
        <dbReference type="ARBA" id="ARBA00022679"/>
    </source>
</evidence>
<dbReference type="AlphaFoldDB" id="A0A8H5CUY1"/>
<organism evidence="3 4">
    <name type="scientific">Leucocoprinus leucothites</name>
    <dbReference type="NCBI Taxonomy" id="201217"/>
    <lineage>
        <taxon>Eukaryota</taxon>
        <taxon>Fungi</taxon>
        <taxon>Dikarya</taxon>
        <taxon>Basidiomycota</taxon>
        <taxon>Agaricomycotina</taxon>
        <taxon>Agaricomycetes</taxon>
        <taxon>Agaricomycetidae</taxon>
        <taxon>Agaricales</taxon>
        <taxon>Agaricineae</taxon>
        <taxon>Agaricaceae</taxon>
        <taxon>Leucocoprinus</taxon>
    </lineage>
</organism>
<dbReference type="Pfam" id="PF11991">
    <property type="entry name" value="Trp_DMAT"/>
    <property type="match status" value="1"/>
</dbReference>
<reference evidence="3 4" key="1">
    <citation type="journal article" date="2020" name="ISME J.">
        <title>Uncovering the hidden diversity of litter-decomposition mechanisms in mushroom-forming fungi.</title>
        <authorList>
            <person name="Floudas D."/>
            <person name="Bentzer J."/>
            <person name="Ahren D."/>
            <person name="Johansson T."/>
            <person name="Persson P."/>
            <person name="Tunlid A."/>
        </authorList>
    </citation>
    <scope>NUCLEOTIDE SEQUENCE [LARGE SCALE GENOMIC DNA]</scope>
    <source>
        <strain evidence="3 4">CBS 146.42</strain>
    </source>
</reference>
<dbReference type="PANTHER" id="PTHR40627">
    <property type="entry name" value="INDOLE PRENYLTRANSFERASE TDIB-RELATED"/>
    <property type="match status" value="1"/>
</dbReference>
<name>A0A8H5CUY1_9AGAR</name>
<dbReference type="GO" id="GO:0016765">
    <property type="term" value="F:transferase activity, transferring alkyl or aryl (other than methyl) groups"/>
    <property type="evidence" value="ECO:0007669"/>
    <property type="project" value="InterPro"/>
</dbReference>
<evidence type="ECO:0000256" key="1">
    <source>
        <dbReference type="ARBA" id="ARBA00010209"/>
    </source>
</evidence>
<dbReference type="InterPro" id="IPR033964">
    <property type="entry name" value="ABBA"/>
</dbReference>
<dbReference type="SFLD" id="SFLDS00036">
    <property type="entry name" value="Aromatic_Prenyltransferase"/>
    <property type="match status" value="1"/>
</dbReference>
<accession>A0A8H5CUY1</accession>
<gene>
    <name evidence="3" type="ORF">D9756_010699</name>
</gene>
<proteinExistence type="inferred from homology"/>
<keyword evidence="2" id="KW-0808">Transferase</keyword>
<dbReference type="OrthoDB" id="3354387at2759"/>
<comment type="caution">
    <text evidence="3">The sequence shown here is derived from an EMBL/GenBank/DDBJ whole genome shotgun (WGS) entry which is preliminary data.</text>
</comment>
<dbReference type="CDD" id="cd13929">
    <property type="entry name" value="PT-DMATS_CymD"/>
    <property type="match status" value="1"/>
</dbReference>
<keyword evidence="4" id="KW-1185">Reference proteome</keyword>
<dbReference type="GO" id="GO:0009820">
    <property type="term" value="P:alkaloid metabolic process"/>
    <property type="evidence" value="ECO:0007669"/>
    <property type="project" value="InterPro"/>
</dbReference>
<dbReference type="InterPro" id="IPR017795">
    <property type="entry name" value="ABBA_NscD-like"/>
</dbReference>
<dbReference type="NCBIfam" id="TIGR03429">
    <property type="entry name" value="arom_pren_DMATS"/>
    <property type="match status" value="1"/>
</dbReference>
<dbReference type="EMBL" id="JAACJO010000024">
    <property type="protein sequence ID" value="KAF5347551.1"/>
    <property type="molecule type" value="Genomic_DNA"/>
</dbReference>
<dbReference type="Proteomes" id="UP000559027">
    <property type="component" value="Unassembled WGS sequence"/>
</dbReference>
<protein>
    <recommendedName>
        <fullName evidence="5">Aromatic prenyltransferase</fullName>
    </recommendedName>
</protein>
<evidence type="ECO:0000313" key="4">
    <source>
        <dbReference type="Proteomes" id="UP000559027"/>
    </source>
</evidence>
<evidence type="ECO:0008006" key="5">
    <source>
        <dbReference type="Google" id="ProtNLM"/>
    </source>
</evidence>
<evidence type="ECO:0000313" key="3">
    <source>
        <dbReference type="EMBL" id="KAF5347551.1"/>
    </source>
</evidence>
<dbReference type="PANTHER" id="PTHR40627:SF4">
    <property type="entry name" value="PRENYLTRANSFERASE ASQH1-RELATED"/>
    <property type="match status" value="1"/>
</dbReference>